<keyword evidence="2" id="KW-0012">Acyltransferase</keyword>
<dbReference type="GO" id="GO:0008654">
    <property type="term" value="P:phospholipid biosynthetic process"/>
    <property type="evidence" value="ECO:0007669"/>
    <property type="project" value="TreeGrafter"/>
</dbReference>
<dbReference type="GO" id="GO:0031966">
    <property type="term" value="C:mitochondrial membrane"/>
    <property type="evidence" value="ECO:0007669"/>
    <property type="project" value="TreeGrafter"/>
</dbReference>
<name>A0A834VER8_SARSC</name>
<dbReference type="GO" id="GO:0006072">
    <property type="term" value="P:glycerol-3-phosphate metabolic process"/>
    <property type="evidence" value="ECO:0007669"/>
    <property type="project" value="TreeGrafter"/>
</dbReference>
<dbReference type="Proteomes" id="UP000070412">
    <property type="component" value="Unassembled WGS sequence"/>
</dbReference>
<reference evidence="4" key="1">
    <citation type="journal article" date="2020" name="PLoS Negl. Trop. Dis.">
        <title>High-quality nuclear genome for Sarcoptes scabiei-A critical resource for a neglected parasite.</title>
        <authorList>
            <person name="Korhonen P.K."/>
            <person name="Gasser R.B."/>
            <person name="Ma G."/>
            <person name="Wang T."/>
            <person name="Stroehlein A.J."/>
            <person name="Young N.D."/>
            <person name="Ang C.S."/>
            <person name="Fernando D.D."/>
            <person name="Lu H.C."/>
            <person name="Taylor S."/>
            <person name="Reynolds S.L."/>
            <person name="Mofiz E."/>
            <person name="Najaraj S.H."/>
            <person name="Gowda H."/>
            <person name="Madugundu A."/>
            <person name="Renuse S."/>
            <person name="Holt D."/>
            <person name="Pandey A."/>
            <person name="Papenfuss A.T."/>
            <person name="Fischer K."/>
        </authorList>
    </citation>
    <scope>NUCLEOTIDE SEQUENCE [LARGE SCALE GENOMIC DNA]</scope>
</reference>
<feature type="domain" description="Phospholipid/glycerol acyltransferase" evidence="1">
    <location>
        <begin position="147"/>
        <end position="208"/>
    </location>
</feature>
<dbReference type="PANTHER" id="PTHR12563:SF23">
    <property type="entry name" value="BCDNA.GH07066"/>
    <property type="match status" value="1"/>
</dbReference>
<reference evidence="3" key="3">
    <citation type="submission" date="2022-06" db="UniProtKB">
        <authorList>
            <consortium name="EnsemblMetazoa"/>
        </authorList>
    </citation>
    <scope>IDENTIFICATION</scope>
</reference>
<dbReference type="GO" id="GO:0004366">
    <property type="term" value="F:glycerol-3-phosphate O-acyltransferase activity"/>
    <property type="evidence" value="ECO:0007669"/>
    <property type="project" value="TreeGrafter"/>
</dbReference>
<accession>A0A834VER8</accession>
<proteinExistence type="predicted"/>
<dbReference type="PANTHER" id="PTHR12563">
    <property type="entry name" value="GLYCEROL-3-PHOSPHATE ACYLTRANSFERASE"/>
    <property type="match status" value="1"/>
</dbReference>
<evidence type="ECO:0000313" key="4">
    <source>
        <dbReference type="Proteomes" id="UP000070412"/>
    </source>
</evidence>
<dbReference type="GO" id="GO:0006631">
    <property type="term" value="P:fatty acid metabolic process"/>
    <property type="evidence" value="ECO:0007669"/>
    <property type="project" value="TreeGrafter"/>
</dbReference>
<evidence type="ECO:0000313" key="2">
    <source>
        <dbReference type="EMBL" id="KAF7491083.1"/>
    </source>
</evidence>
<dbReference type="EMBL" id="WVUK01000061">
    <property type="protein sequence ID" value="KAF7491083.1"/>
    <property type="molecule type" value="Genomic_DNA"/>
</dbReference>
<dbReference type="Pfam" id="PF01553">
    <property type="entry name" value="Acyltransferase"/>
    <property type="match status" value="1"/>
</dbReference>
<evidence type="ECO:0000313" key="3">
    <source>
        <dbReference type="EnsemblMetazoa" id="KAF7491083.1"/>
    </source>
</evidence>
<organism evidence="2">
    <name type="scientific">Sarcoptes scabiei</name>
    <name type="common">Itch mite</name>
    <name type="synonym">Acarus scabiei</name>
    <dbReference type="NCBI Taxonomy" id="52283"/>
    <lineage>
        <taxon>Eukaryota</taxon>
        <taxon>Metazoa</taxon>
        <taxon>Ecdysozoa</taxon>
        <taxon>Arthropoda</taxon>
        <taxon>Chelicerata</taxon>
        <taxon>Arachnida</taxon>
        <taxon>Acari</taxon>
        <taxon>Acariformes</taxon>
        <taxon>Sarcoptiformes</taxon>
        <taxon>Astigmata</taxon>
        <taxon>Psoroptidia</taxon>
        <taxon>Sarcoptoidea</taxon>
        <taxon>Sarcoptidae</taxon>
        <taxon>Sarcoptinae</taxon>
        <taxon>Sarcoptes</taxon>
    </lineage>
</organism>
<dbReference type="GO" id="GO:0019432">
    <property type="term" value="P:triglyceride biosynthetic process"/>
    <property type="evidence" value="ECO:0007669"/>
    <property type="project" value="TreeGrafter"/>
</dbReference>
<dbReference type="AlphaFoldDB" id="A0A834VER8"/>
<keyword evidence="2" id="KW-0808">Transferase</keyword>
<dbReference type="InterPro" id="IPR022284">
    <property type="entry name" value="GPAT/DHAPAT"/>
</dbReference>
<keyword evidence="4" id="KW-1185">Reference proteome</keyword>
<gene>
    <name evidence="2" type="ORF">SSS_6139</name>
</gene>
<dbReference type="OrthoDB" id="5962536at2759"/>
<dbReference type="EnsemblMetazoa" id="SSS_6139s_mrna">
    <property type="protein sequence ID" value="KAF7491083.1"/>
    <property type="gene ID" value="SSS_6139"/>
</dbReference>
<evidence type="ECO:0000259" key="1">
    <source>
        <dbReference type="Pfam" id="PF01553"/>
    </source>
</evidence>
<reference evidence="2" key="2">
    <citation type="submission" date="2020-01" db="EMBL/GenBank/DDBJ databases">
        <authorList>
            <person name="Korhonen P.K.K."/>
            <person name="Guangxu M.G."/>
            <person name="Wang T.W."/>
            <person name="Stroehlein A.J.S."/>
            <person name="Young N.D."/>
            <person name="Ang C.-S.A."/>
            <person name="Fernando D.W.F."/>
            <person name="Lu H.L."/>
            <person name="Taylor S.T."/>
            <person name="Ehtesham M.E.M."/>
            <person name="Najaraj S.H.N."/>
            <person name="Harsha G.H.G."/>
            <person name="Madugundu A.M."/>
            <person name="Renuse S.R."/>
            <person name="Holt D.H."/>
            <person name="Pandey A.P."/>
            <person name="Papenfuss A.P."/>
            <person name="Gasser R.B.G."/>
            <person name="Fischer K.F."/>
        </authorList>
    </citation>
    <scope>NUCLEOTIDE SEQUENCE</scope>
    <source>
        <strain evidence="2">SSS_KF_BRIS2020</strain>
    </source>
</reference>
<sequence length="229" mass="27509">MEQKHNDRIISMTYQHAWHVITRRIKINHNNDIQRNVLESDLVVKAIEEVASTHLYRHHHHHHHNHQESDRIRLTSSIETSATRLSKEYLHLLQRYRHKATQHLERIRSCVSSSLLRISGWILYRLLCKLFVAVQFNTNQINYIRNRQRENIPIIYLLRHRSYLDYLLISFILSMNDLNPPLIALDENRFAPFVGNLIRGLGAYFFSHKKMIPLFCSDEILYRRKLTKR</sequence>
<protein>
    <submittedName>
        <fullName evidence="2">Glycerol-3-phosphate acyltransferase 1, mitochondrial</fullName>
    </submittedName>
</protein>
<dbReference type="InterPro" id="IPR002123">
    <property type="entry name" value="Plipid/glycerol_acylTrfase"/>
</dbReference>